<keyword evidence="5 7" id="KW-1133">Transmembrane helix</keyword>
<dbReference type="PROSITE" id="PS50928">
    <property type="entry name" value="ABC_TM1"/>
    <property type="match status" value="1"/>
</dbReference>
<keyword evidence="3" id="KW-1003">Cell membrane</keyword>
<evidence type="ECO:0000259" key="9">
    <source>
        <dbReference type="PROSITE" id="PS50928"/>
    </source>
</evidence>
<dbReference type="GO" id="GO:0055085">
    <property type="term" value="P:transmembrane transport"/>
    <property type="evidence" value="ECO:0007669"/>
    <property type="project" value="InterPro"/>
</dbReference>
<protein>
    <submittedName>
        <fullName evidence="10">Multiple sugar transport system permease protein</fullName>
    </submittedName>
</protein>
<keyword evidence="2 7" id="KW-0813">Transport</keyword>
<dbReference type="InterPro" id="IPR000515">
    <property type="entry name" value="MetI-like"/>
</dbReference>
<evidence type="ECO:0000256" key="2">
    <source>
        <dbReference type="ARBA" id="ARBA00022448"/>
    </source>
</evidence>
<evidence type="ECO:0000313" key="10">
    <source>
        <dbReference type="EMBL" id="MBB2986509.1"/>
    </source>
</evidence>
<organism evidence="10 11">
    <name type="scientific">Terracoccus luteus</name>
    <dbReference type="NCBI Taxonomy" id="53356"/>
    <lineage>
        <taxon>Bacteria</taxon>
        <taxon>Bacillati</taxon>
        <taxon>Actinomycetota</taxon>
        <taxon>Actinomycetes</taxon>
        <taxon>Micrococcales</taxon>
        <taxon>Intrasporangiaceae</taxon>
        <taxon>Terracoccus</taxon>
    </lineage>
</organism>
<accession>A0A839PTM0</accession>
<feature type="transmembrane region" description="Helical" evidence="7">
    <location>
        <begin position="112"/>
        <end position="136"/>
    </location>
</feature>
<dbReference type="RefSeq" id="WP_253354258.1">
    <property type="nucleotide sequence ID" value="NZ_JACHVT010000003.1"/>
</dbReference>
<dbReference type="SUPFAM" id="SSF161098">
    <property type="entry name" value="MetI-like"/>
    <property type="match status" value="1"/>
</dbReference>
<comment type="similarity">
    <text evidence="7">Belongs to the binding-protein-dependent transport system permease family.</text>
</comment>
<dbReference type="Pfam" id="PF00528">
    <property type="entry name" value="BPD_transp_1"/>
    <property type="match status" value="1"/>
</dbReference>
<comment type="caution">
    <text evidence="10">The sequence shown here is derived from an EMBL/GenBank/DDBJ whole genome shotgun (WGS) entry which is preliminary data.</text>
</comment>
<evidence type="ECO:0000256" key="8">
    <source>
        <dbReference type="SAM" id="MobiDB-lite"/>
    </source>
</evidence>
<feature type="domain" description="ABC transmembrane type-1" evidence="9">
    <location>
        <begin position="113"/>
        <end position="304"/>
    </location>
</feature>
<dbReference type="CDD" id="cd06261">
    <property type="entry name" value="TM_PBP2"/>
    <property type="match status" value="1"/>
</dbReference>
<feature type="compositionally biased region" description="Low complexity" evidence="8">
    <location>
        <begin position="7"/>
        <end position="30"/>
    </location>
</feature>
<feature type="transmembrane region" description="Helical" evidence="7">
    <location>
        <begin position="49"/>
        <end position="71"/>
    </location>
</feature>
<feature type="transmembrane region" description="Helical" evidence="7">
    <location>
        <begin position="225"/>
        <end position="250"/>
    </location>
</feature>
<evidence type="ECO:0000256" key="5">
    <source>
        <dbReference type="ARBA" id="ARBA00022989"/>
    </source>
</evidence>
<dbReference type="InterPro" id="IPR035906">
    <property type="entry name" value="MetI-like_sf"/>
</dbReference>
<dbReference type="Gene3D" id="1.10.3720.10">
    <property type="entry name" value="MetI-like"/>
    <property type="match status" value="1"/>
</dbReference>
<dbReference type="PANTHER" id="PTHR32243">
    <property type="entry name" value="MALTOSE TRANSPORT SYSTEM PERMEASE-RELATED"/>
    <property type="match status" value="1"/>
</dbReference>
<evidence type="ECO:0000256" key="1">
    <source>
        <dbReference type="ARBA" id="ARBA00004651"/>
    </source>
</evidence>
<sequence>MTQYTVSPRATTPTSSGSSGSSGTDPAGPTHPATPASGGRDPRHAKRMLLKVGAVLGLLLGACFAGLPILWMVSSSFKANSEIFAYPPKLITENFSFAAYTSVFTDPTKLRFFFNSYVIASVVTVLTLVVAILAAYAFSRFQFRGKTLINIVIIGIQAVPPITLLIPYFGLIVALRLYNSYQGLILTYMVFTLPYAIIMMTGYFNTLPRELDEAARVDGTSSFGALWRILVPISLPGIVSVAVYTFMIAWNEYLFALTLTRTDDMRTVPIGIQLLMGQHSYEWSEMMAMSVLGSVPVLVLFVFFQKFFIGGMTAGAVKS</sequence>
<keyword evidence="6 7" id="KW-0472">Membrane</keyword>
<evidence type="ECO:0000256" key="3">
    <source>
        <dbReference type="ARBA" id="ARBA00022475"/>
    </source>
</evidence>
<reference evidence="10 11" key="1">
    <citation type="submission" date="2020-08" db="EMBL/GenBank/DDBJ databases">
        <title>Genomic Encyclopedia of Type Strains, Phase IV (KMG-V): Genome sequencing to study the core and pangenomes of soil and plant-associated prokaryotes.</title>
        <authorList>
            <person name="Whitman W."/>
        </authorList>
    </citation>
    <scope>NUCLEOTIDE SEQUENCE [LARGE SCALE GENOMIC DNA]</scope>
    <source>
        <strain evidence="10 11">B3ACCR2</strain>
    </source>
</reference>
<keyword evidence="10" id="KW-0762">Sugar transport</keyword>
<evidence type="ECO:0000256" key="4">
    <source>
        <dbReference type="ARBA" id="ARBA00022692"/>
    </source>
</evidence>
<feature type="transmembrane region" description="Helical" evidence="7">
    <location>
        <begin position="181"/>
        <end position="204"/>
    </location>
</feature>
<dbReference type="PANTHER" id="PTHR32243:SF18">
    <property type="entry name" value="INNER MEMBRANE ABC TRANSPORTER PERMEASE PROTEIN YCJP"/>
    <property type="match status" value="1"/>
</dbReference>
<evidence type="ECO:0000256" key="7">
    <source>
        <dbReference type="RuleBase" id="RU363032"/>
    </source>
</evidence>
<comment type="subcellular location">
    <subcellularLocation>
        <location evidence="1 7">Cell membrane</location>
        <topology evidence="1 7">Multi-pass membrane protein</topology>
    </subcellularLocation>
</comment>
<dbReference type="GO" id="GO:0005886">
    <property type="term" value="C:plasma membrane"/>
    <property type="evidence" value="ECO:0007669"/>
    <property type="project" value="UniProtKB-SubCell"/>
</dbReference>
<evidence type="ECO:0000256" key="6">
    <source>
        <dbReference type="ARBA" id="ARBA00023136"/>
    </source>
</evidence>
<dbReference type="Proteomes" id="UP000590811">
    <property type="component" value="Unassembled WGS sequence"/>
</dbReference>
<keyword evidence="4 7" id="KW-0812">Transmembrane</keyword>
<dbReference type="EMBL" id="JACHVT010000003">
    <property type="protein sequence ID" value="MBB2986509.1"/>
    <property type="molecule type" value="Genomic_DNA"/>
</dbReference>
<dbReference type="InterPro" id="IPR050901">
    <property type="entry name" value="BP-dep_ABC_trans_perm"/>
</dbReference>
<evidence type="ECO:0000313" key="11">
    <source>
        <dbReference type="Proteomes" id="UP000590811"/>
    </source>
</evidence>
<proteinExistence type="inferred from homology"/>
<feature type="transmembrane region" description="Helical" evidence="7">
    <location>
        <begin position="286"/>
        <end position="304"/>
    </location>
</feature>
<dbReference type="AlphaFoldDB" id="A0A839PTM0"/>
<gene>
    <name evidence="10" type="ORF">FHW14_001663</name>
</gene>
<feature type="transmembrane region" description="Helical" evidence="7">
    <location>
        <begin position="148"/>
        <end position="175"/>
    </location>
</feature>
<name>A0A839PTM0_9MICO</name>
<feature type="region of interest" description="Disordered" evidence="8">
    <location>
        <begin position="1"/>
        <end position="42"/>
    </location>
</feature>